<dbReference type="InterPro" id="IPR025857">
    <property type="entry name" value="MacB_PCD"/>
</dbReference>
<keyword evidence="9 11" id="KW-0472">Membrane</keyword>
<feature type="domain" description="MacB-like periplasmic core" evidence="13">
    <location>
        <begin position="28"/>
        <end position="204"/>
    </location>
</feature>
<dbReference type="Pfam" id="PF02687">
    <property type="entry name" value="FtsX"/>
    <property type="match status" value="1"/>
</dbReference>
<dbReference type="EMBL" id="JBEPME010000005">
    <property type="protein sequence ID" value="MET3658427.1"/>
    <property type="molecule type" value="Genomic_DNA"/>
</dbReference>
<comment type="similarity">
    <text evidence="2">Belongs to the ABC-4 integral membrane protein family. HrtB subfamily.</text>
</comment>
<accession>A0ABV2KC12</accession>
<dbReference type="InterPro" id="IPR051125">
    <property type="entry name" value="ABC-4/HrtB_transporter"/>
</dbReference>
<feature type="domain" description="ABC3 transporter permease C-terminal" evidence="12">
    <location>
        <begin position="237"/>
        <end position="349"/>
    </location>
</feature>
<evidence type="ECO:0000256" key="10">
    <source>
        <dbReference type="ARBA" id="ARBA00024973"/>
    </source>
</evidence>
<evidence type="ECO:0000256" key="4">
    <source>
        <dbReference type="ARBA" id="ARBA00016962"/>
    </source>
</evidence>
<evidence type="ECO:0000259" key="13">
    <source>
        <dbReference type="Pfam" id="PF12704"/>
    </source>
</evidence>
<comment type="subcellular location">
    <subcellularLocation>
        <location evidence="1">Cell membrane</location>
        <topology evidence="1">Multi-pass membrane protein</topology>
    </subcellularLocation>
</comment>
<keyword evidence="15" id="KW-1185">Reference proteome</keyword>
<dbReference type="Pfam" id="PF12704">
    <property type="entry name" value="MacB_PCD"/>
    <property type="match status" value="1"/>
</dbReference>
<keyword evidence="7 11" id="KW-0812">Transmembrane</keyword>
<evidence type="ECO:0000256" key="1">
    <source>
        <dbReference type="ARBA" id="ARBA00004651"/>
    </source>
</evidence>
<comment type="subunit">
    <text evidence="3">The complex is composed of two ATP-binding proteins (HrtA), two transmembrane proteins (HrtB) and a solute-binding protein.</text>
</comment>
<evidence type="ECO:0000256" key="5">
    <source>
        <dbReference type="ARBA" id="ARBA00022448"/>
    </source>
</evidence>
<evidence type="ECO:0000313" key="15">
    <source>
        <dbReference type="Proteomes" id="UP001549104"/>
    </source>
</evidence>
<evidence type="ECO:0000256" key="11">
    <source>
        <dbReference type="SAM" id="Phobius"/>
    </source>
</evidence>
<organism evidence="14 15">
    <name type="scientific">Sporosarcina psychrophila</name>
    <name type="common">Bacillus psychrophilus</name>
    <dbReference type="NCBI Taxonomy" id="1476"/>
    <lineage>
        <taxon>Bacteria</taxon>
        <taxon>Bacillati</taxon>
        <taxon>Bacillota</taxon>
        <taxon>Bacilli</taxon>
        <taxon>Bacillales</taxon>
        <taxon>Caryophanaceae</taxon>
        <taxon>Sporosarcina</taxon>
    </lineage>
</organism>
<reference evidence="14 15" key="1">
    <citation type="submission" date="2024-06" db="EMBL/GenBank/DDBJ databases">
        <title>Sorghum-associated microbial communities from plants grown in Nebraska, USA.</title>
        <authorList>
            <person name="Schachtman D."/>
        </authorList>
    </citation>
    <scope>NUCLEOTIDE SEQUENCE [LARGE SCALE GENOMIC DNA]</scope>
    <source>
        <strain evidence="14 15">1288</strain>
    </source>
</reference>
<keyword evidence="8 11" id="KW-1133">Transmembrane helix</keyword>
<evidence type="ECO:0000256" key="2">
    <source>
        <dbReference type="ARBA" id="ARBA00008697"/>
    </source>
</evidence>
<evidence type="ECO:0000259" key="12">
    <source>
        <dbReference type="Pfam" id="PF02687"/>
    </source>
</evidence>
<evidence type="ECO:0000256" key="9">
    <source>
        <dbReference type="ARBA" id="ARBA00023136"/>
    </source>
</evidence>
<dbReference type="PANTHER" id="PTHR43738:SF1">
    <property type="entry name" value="HEMIN TRANSPORT SYSTEM PERMEASE PROTEIN HRTB-RELATED"/>
    <property type="match status" value="1"/>
</dbReference>
<feature type="transmembrane region" description="Helical" evidence="11">
    <location>
        <begin position="15"/>
        <end position="36"/>
    </location>
</feature>
<sequence length="355" mass="38477">MFLAWNEIKKNKLRFTLIIGILMLVSYLVFFLSGLANGLENMNRESVDKWEATSIILTEESDKSMNQSSLKLADVDNIDTKEIAVIGQINAIAGNGDQKSNVSIFGINKDEFIMPKVTEGEVFAGNNEVVASDALKEDGFKVGDELQLSSSDEVLTIVGFTDKARFNAAPVLYSDLTTFQRVKFGEAAEANKESINGIVVRTGDTSGLIGDDSLEAIEIETFIRSLPGYTEQNLTLNFMIYFLFVISAVIVAIFLYVLTVQKISMFGVMKAQGISNRYLSRSVVAQTFLLSAIGVAIGFGFALITGAFLPSAVPVAFDLVSMLIYGLILIAVAILGALFSVLTIVRIDPLKAIGG</sequence>
<feature type="transmembrane region" description="Helical" evidence="11">
    <location>
        <begin position="324"/>
        <end position="345"/>
    </location>
</feature>
<evidence type="ECO:0000256" key="3">
    <source>
        <dbReference type="ARBA" id="ARBA00011131"/>
    </source>
</evidence>
<evidence type="ECO:0000313" key="14">
    <source>
        <dbReference type="EMBL" id="MET3658427.1"/>
    </source>
</evidence>
<gene>
    <name evidence="14" type="ORF">ABIC55_003544</name>
</gene>
<dbReference type="PANTHER" id="PTHR43738">
    <property type="entry name" value="ABC TRANSPORTER, MEMBRANE PROTEIN"/>
    <property type="match status" value="1"/>
</dbReference>
<keyword evidence="6" id="KW-1003">Cell membrane</keyword>
<evidence type="ECO:0000256" key="6">
    <source>
        <dbReference type="ARBA" id="ARBA00022475"/>
    </source>
</evidence>
<evidence type="ECO:0000256" key="8">
    <source>
        <dbReference type="ARBA" id="ARBA00022989"/>
    </source>
</evidence>
<keyword evidence="5" id="KW-0813">Transport</keyword>
<feature type="transmembrane region" description="Helical" evidence="11">
    <location>
        <begin position="238"/>
        <end position="258"/>
    </location>
</feature>
<dbReference type="InterPro" id="IPR003838">
    <property type="entry name" value="ABC3_permease_C"/>
</dbReference>
<protein>
    <recommendedName>
        <fullName evidence="4">Putative hemin transport system permease protein HrtB</fullName>
    </recommendedName>
</protein>
<dbReference type="RefSeq" id="WP_354314069.1">
    <property type="nucleotide sequence ID" value="NZ_JBEPME010000005.1"/>
</dbReference>
<name>A0ABV2KC12_SPOPS</name>
<comment type="caution">
    <text evidence="14">The sequence shown here is derived from an EMBL/GenBank/DDBJ whole genome shotgun (WGS) entry which is preliminary data.</text>
</comment>
<evidence type="ECO:0000256" key="7">
    <source>
        <dbReference type="ARBA" id="ARBA00022692"/>
    </source>
</evidence>
<dbReference type="Proteomes" id="UP001549104">
    <property type="component" value="Unassembled WGS sequence"/>
</dbReference>
<proteinExistence type="inferred from homology"/>
<feature type="transmembrane region" description="Helical" evidence="11">
    <location>
        <begin position="278"/>
        <end position="304"/>
    </location>
</feature>
<comment type="function">
    <text evidence="10">Part of the ABC transporter complex hrt involved in hemin import. Responsible for the translocation of the substrate across the membrane.</text>
</comment>